<comment type="caution">
    <text evidence="1">The sequence shown here is derived from an EMBL/GenBank/DDBJ whole genome shotgun (WGS) entry which is preliminary data.</text>
</comment>
<dbReference type="AlphaFoldDB" id="A0A2K3NJN3"/>
<accession>A0A2K3NJN3</accession>
<reference evidence="1 2" key="2">
    <citation type="journal article" date="2017" name="Front. Plant Sci.">
        <title>Gene Classification and Mining of Molecular Markers Useful in Red Clover (Trifolium pratense) Breeding.</title>
        <authorList>
            <person name="Istvanek J."/>
            <person name="Dluhosova J."/>
            <person name="Dluhos P."/>
            <person name="Patkova L."/>
            <person name="Nedelnik J."/>
            <person name="Repkova J."/>
        </authorList>
    </citation>
    <scope>NUCLEOTIDE SEQUENCE [LARGE SCALE GENOMIC DNA]</scope>
    <source>
        <strain evidence="2">cv. Tatra</strain>
        <tissue evidence="1">Young leaves</tissue>
    </source>
</reference>
<dbReference type="ExpressionAtlas" id="A0A2K3NJN3">
    <property type="expression patterns" value="baseline"/>
</dbReference>
<evidence type="ECO:0000313" key="2">
    <source>
        <dbReference type="Proteomes" id="UP000236291"/>
    </source>
</evidence>
<keyword evidence="1" id="KW-0418">Kinase</keyword>
<reference evidence="1 2" key="1">
    <citation type="journal article" date="2014" name="Am. J. Bot.">
        <title>Genome assembly and annotation for red clover (Trifolium pratense; Fabaceae).</title>
        <authorList>
            <person name="Istvanek J."/>
            <person name="Jaros M."/>
            <person name="Krenek A."/>
            <person name="Repkova J."/>
        </authorList>
    </citation>
    <scope>NUCLEOTIDE SEQUENCE [LARGE SCALE GENOMIC DNA]</scope>
    <source>
        <strain evidence="2">cv. Tatra</strain>
        <tissue evidence="1">Young leaves</tissue>
    </source>
</reference>
<evidence type="ECO:0000313" key="1">
    <source>
        <dbReference type="EMBL" id="PNY03231.1"/>
    </source>
</evidence>
<keyword evidence="1" id="KW-0675">Receptor</keyword>
<proteinExistence type="predicted"/>
<sequence>AFIPIRGEPRRLSFWDTVLSRFGEAVGRLVVRGRCGSSWWREVSKILDGEVLKGVGWFKESIARRVVNGVDTLFLTNLWLGGVPLSVRYSRLFDLSNNKTSSVADMCELGWKEEGAA</sequence>
<dbReference type="EMBL" id="ASHM01022375">
    <property type="protein sequence ID" value="PNY03231.1"/>
    <property type="molecule type" value="Genomic_DNA"/>
</dbReference>
<feature type="non-terminal residue" evidence="1">
    <location>
        <position position="1"/>
    </location>
</feature>
<gene>
    <name evidence="1" type="ORF">L195_g026556</name>
</gene>
<name>A0A2K3NJN3_TRIPR</name>
<organism evidence="1 2">
    <name type="scientific">Trifolium pratense</name>
    <name type="common">Red clover</name>
    <dbReference type="NCBI Taxonomy" id="57577"/>
    <lineage>
        <taxon>Eukaryota</taxon>
        <taxon>Viridiplantae</taxon>
        <taxon>Streptophyta</taxon>
        <taxon>Embryophyta</taxon>
        <taxon>Tracheophyta</taxon>
        <taxon>Spermatophyta</taxon>
        <taxon>Magnoliopsida</taxon>
        <taxon>eudicotyledons</taxon>
        <taxon>Gunneridae</taxon>
        <taxon>Pentapetalae</taxon>
        <taxon>rosids</taxon>
        <taxon>fabids</taxon>
        <taxon>Fabales</taxon>
        <taxon>Fabaceae</taxon>
        <taxon>Papilionoideae</taxon>
        <taxon>50 kb inversion clade</taxon>
        <taxon>NPAAA clade</taxon>
        <taxon>Hologalegina</taxon>
        <taxon>IRL clade</taxon>
        <taxon>Trifolieae</taxon>
        <taxon>Trifolium</taxon>
    </lineage>
</organism>
<dbReference type="PANTHER" id="PTHR36617">
    <property type="entry name" value="PROTEIN, PUTATIVE-RELATED"/>
    <property type="match status" value="1"/>
</dbReference>
<dbReference type="PANTHER" id="PTHR36617:SF5">
    <property type="entry name" value="OS05G0421675 PROTEIN"/>
    <property type="match status" value="1"/>
</dbReference>
<protein>
    <submittedName>
        <fullName evidence="1">Cysteine-rich receptor-like protein kinase</fullName>
    </submittedName>
</protein>
<dbReference type="Proteomes" id="UP000236291">
    <property type="component" value="Unassembled WGS sequence"/>
</dbReference>
<keyword evidence="1" id="KW-0808">Transferase</keyword>
<dbReference type="GO" id="GO:0016301">
    <property type="term" value="F:kinase activity"/>
    <property type="evidence" value="ECO:0007669"/>
    <property type="project" value="UniProtKB-KW"/>
</dbReference>